<keyword evidence="2" id="KW-1185">Reference proteome</keyword>
<organism evidence="1 2">
    <name type="scientific">Coraliomargarita algicola</name>
    <dbReference type="NCBI Taxonomy" id="3092156"/>
    <lineage>
        <taxon>Bacteria</taxon>
        <taxon>Pseudomonadati</taxon>
        <taxon>Verrucomicrobiota</taxon>
        <taxon>Opitutia</taxon>
        <taxon>Puniceicoccales</taxon>
        <taxon>Coraliomargaritaceae</taxon>
        <taxon>Coraliomargarita</taxon>
    </lineage>
</organism>
<protein>
    <submittedName>
        <fullName evidence="1">Uncharacterized protein</fullName>
    </submittedName>
</protein>
<name>A0ABZ0RHA5_9BACT</name>
<sequence length="236" mass="26196">MLASVAQSSTTSKLWLRAFAVGAPIHGLYYEVGSSYRELKLLPFEPGPIVSVSHPGASLPLYTRIIDPETQQESYVESAKVIIPKHCSQLTIVVMPKENIEGIRRFDTIVFDDSGDDFPINSVRLINLSPYEVAAHFGDKTFQAQPGQFAVQAVTVDDKSRVFAVAGQLLSSESGYELQKFYQGPVTVPDGSRLTLLAVYSLEAMRSHDYEVIQNAAGENEIRYIVVKWLDRPISR</sequence>
<dbReference type="Proteomes" id="UP001324993">
    <property type="component" value="Chromosome"/>
</dbReference>
<evidence type="ECO:0000313" key="2">
    <source>
        <dbReference type="Proteomes" id="UP001324993"/>
    </source>
</evidence>
<accession>A0ABZ0RHA5</accession>
<gene>
    <name evidence="1" type="ORF">SH580_19285</name>
</gene>
<proteinExistence type="predicted"/>
<reference evidence="1 2" key="1">
    <citation type="submission" date="2023-11" db="EMBL/GenBank/DDBJ databases">
        <title>Coraliomargarita sp. nov., isolated from marine algae.</title>
        <authorList>
            <person name="Lee J.K."/>
            <person name="Baek J.H."/>
            <person name="Kim J.M."/>
            <person name="Choi D.G."/>
            <person name="Jeon C.O."/>
        </authorList>
    </citation>
    <scope>NUCLEOTIDE SEQUENCE [LARGE SCALE GENOMIC DNA]</scope>
    <source>
        <strain evidence="1 2">J2-16</strain>
    </source>
</reference>
<evidence type="ECO:0000313" key="1">
    <source>
        <dbReference type="EMBL" id="WPJ95565.1"/>
    </source>
</evidence>
<dbReference type="EMBL" id="CP138858">
    <property type="protein sequence ID" value="WPJ95565.1"/>
    <property type="molecule type" value="Genomic_DNA"/>
</dbReference>
<dbReference type="RefSeq" id="WP_319832444.1">
    <property type="nucleotide sequence ID" value="NZ_CP138858.1"/>
</dbReference>